<dbReference type="Proteomes" id="UP000789920">
    <property type="component" value="Unassembled WGS sequence"/>
</dbReference>
<gene>
    <name evidence="1" type="ORF">RPERSI_LOCUS20787</name>
</gene>
<comment type="caution">
    <text evidence="1">The sequence shown here is derived from an EMBL/GenBank/DDBJ whole genome shotgun (WGS) entry which is preliminary data.</text>
</comment>
<feature type="non-terminal residue" evidence="1">
    <location>
        <position position="47"/>
    </location>
</feature>
<evidence type="ECO:0000313" key="2">
    <source>
        <dbReference type="Proteomes" id="UP000789920"/>
    </source>
</evidence>
<reference evidence="1" key="1">
    <citation type="submission" date="2021-06" db="EMBL/GenBank/DDBJ databases">
        <authorList>
            <person name="Kallberg Y."/>
            <person name="Tangrot J."/>
            <person name="Rosling A."/>
        </authorList>
    </citation>
    <scope>NUCLEOTIDE SEQUENCE</scope>
    <source>
        <strain evidence="1">MA461A</strain>
    </source>
</reference>
<accession>A0ACA9RMX8</accession>
<sequence>MVIHFGFGGLRSNRHFLTFMLRIRSDVTFAGLRHRSFNTSKRFLGHG</sequence>
<proteinExistence type="predicted"/>
<dbReference type="EMBL" id="CAJVQC010059412">
    <property type="protein sequence ID" value="CAG8799763.1"/>
    <property type="molecule type" value="Genomic_DNA"/>
</dbReference>
<organism evidence="1 2">
    <name type="scientific">Racocetra persica</name>
    <dbReference type="NCBI Taxonomy" id="160502"/>
    <lineage>
        <taxon>Eukaryota</taxon>
        <taxon>Fungi</taxon>
        <taxon>Fungi incertae sedis</taxon>
        <taxon>Mucoromycota</taxon>
        <taxon>Glomeromycotina</taxon>
        <taxon>Glomeromycetes</taxon>
        <taxon>Diversisporales</taxon>
        <taxon>Gigasporaceae</taxon>
        <taxon>Racocetra</taxon>
    </lineage>
</organism>
<name>A0ACA9RMX8_9GLOM</name>
<evidence type="ECO:0000313" key="1">
    <source>
        <dbReference type="EMBL" id="CAG8799763.1"/>
    </source>
</evidence>
<protein>
    <submittedName>
        <fullName evidence="1">12540_t:CDS:1</fullName>
    </submittedName>
</protein>
<keyword evidence="2" id="KW-1185">Reference proteome</keyword>